<evidence type="ECO:0000313" key="2">
    <source>
        <dbReference type="Proteomes" id="UP000009144"/>
    </source>
</evidence>
<dbReference type="AlphaFoldDB" id="I1XFX5"/>
<proteinExistence type="predicted"/>
<gene>
    <name evidence="1" type="ordered locus">Q7A_443</name>
</gene>
<dbReference type="PATRIC" id="fig|754476.3.peg.438"/>
<sequence length="40" mass="4560">MQIIPRDEQTYAIIGTAITIHSQSSIVWFNSGLVLNYLEH</sequence>
<organism evidence="1 2">
    <name type="scientific">Methylophaga nitratireducenticrescens</name>
    <dbReference type="NCBI Taxonomy" id="754476"/>
    <lineage>
        <taxon>Bacteria</taxon>
        <taxon>Pseudomonadati</taxon>
        <taxon>Pseudomonadota</taxon>
        <taxon>Gammaproteobacteria</taxon>
        <taxon>Thiotrichales</taxon>
        <taxon>Piscirickettsiaceae</taxon>
        <taxon>Methylophaga</taxon>
    </lineage>
</organism>
<reference evidence="1 2" key="2">
    <citation type="journal article" date="2013" name="Int. J. Syst. Evol. Microbiol.">
        <title>Methylophaga nitratireducenticrescens sp. nov. and Methylophaga frappieri sp. nov., isolated from the biofilm of the methanol-fed denitrification system treating the seawater at the Montreal Biodome.</title>
        <authorList>
            <person name="Villeneuve C."/>
            <person name="Martineau C."/>
            <person name="Mauffrey F."/>
            <person name="Villemur R."/>
        </authorList>
    </citation>
    <scope>NUCLEOTIDE SEQUENCE [LARGE SCALE GENOMIC DNA]</scope>
    <source>
        <strain evidence="1 2">JAM1</strain>
    </source>
</reference>
<name>I1XFX5_METNJ</name>
<dbReference type="EMBL" id="CP003390">
    <property type="protein sequence ID" value="AFI83294.1"/>
    <property type="molecule type" value="Genomic_DNA"/>
</dbReference>
<dbReference type="RefSeq" id="WP_014705669.1">
    <property type="nucleotide sequence ID" value="NZ_CP021973.1"/>
</dbReference>
<protein>
    <submittedName>
        <fullName evidence="1">Uncharacterized protein</fullName>
    </submittedName>
</protein>
<evidence type="ECO:0000313" key="1">
    <source>
        <dbReference type="EMBL" id="AFI83294.1"/>
    </source>
</evidence>
<dbReference type="HOGENOM" id="CLU_3292306_0_0_6"/>
<keyword evidence="2" id="KW-1185">Reference proteome</keyword>
<dbReference type="Proteomes" id="UP000009144">
    <property type="component" value="Chromosome"/>
</dbReference>
<accession>I1XFX5</accession>
<reference evidence="1 2" key="1">
    <citation type="journal article" date="2012" name="J. Bacteriol.">
        <title>Complete genome sequences of Methylophaga sp. strain JAM1 and Methylophaga sp. strain JAM7.</title>
        <authorList>
            <person name="Villeneuve C."/>
            <person name="Martineau C."/>
            <person name="Mauffrey F."/>
            <person name="Villemur R."/>
        </authorList>
    </citation>
    <scope>NUCLEOTIDE SEQUENCE [LARGE SCALE GENOMIC DNA]</scope>
    <source>
        <strain evidence="1 2">JAM1</strain>
    </source>
</reference>